<accession>A0A1I8B8D1</accession>
<organism evidence="1 2">
    <name type="scientific">Meloidogyne hapla</name>
    <name type="common">Root-knot nematode worm</name>
    <dbReference type="NCBI Taxonomy" id="6305"/>
    <lineage>
        <taxon>Eukaryota</taxon>
        <taxon>Metazoa</taxon>
        <taxon>Ecdysozoa</taxon>
        <taxon>Nematoda</taxon>
        <taxon>Chromadorea</taxon>
        <taxon>Rhabditida</taxon>
        <taxon>Tylenchina</taxon>
        <taxon>Tylenchomorpha</taxon>
        <taxon>Tylenchoidea</taxon>
        <taxon>Meloidogynidae</taxon>
        <taxon>Meloidogyninae</taxon>
        <taxon>Meloidogyne</taxon>
    </lineage>
</organism>
<reference evidence="2" key="1">
    <citation type="submission" date="2016-11" db="UniProtKB">
        <authorList>
            <consortium name="WormBaseParasite"/>
        </authorList>
    </citation>
    <scope>IDENTIFICATION</scope>
</reference>
<dbReference type="AlphaFoldDB" id="A0A1I8B8D1"/>
<sequence length="106" mass="12752">MCYHMKGLEEHNFINILILNEFCEDKKHLSGIEKIAHDFKENCDLLKKILEDFGITYTKELIHQNETEEVIKKEIKAKIEKILTMWDNYNDPLKVQMNNFHHYLSK</sequence>
<dbReference type="WBParaSite" id="MhA1_Contig160.frz3.gene7">
    <property type="protein sequence ID" value="MhA1_Contig160.frz3.gene7"/>
    <property type="gene ID" value="MhA1_Contig160.frz3.gene7"/>
</dbReference>
<evidence type="ECO:0000313" key="1">
    <source>
        <dbReference type="Proteomes" id="UP000095281"/>
    </source>
</evidence>
<protein>
    <submittedName>
        <fullName evidence="2">Uncharacterized protein</fullName>
    </submittedName>
</protein>
<dbReference type="Proteomes" id="UP000095281">
    <property type="component" value="Unplaced"/>
</dbReference>
<evidence type="ECO:0000313" key="2">
    <source>
        <dbReference type="WBParaSite" id="MhA1_Contig160.frz3.gene7"/>
    </source>
</evidence>
<keyword evidence="1" id="KW-1185">Reference proteome</keyword>
<name>A0A1I8B8D1_MELHA</name>
<proteinExistence type="predicted"/>